<feature type="compositionally biased region" description="Polar residues" evidence="3">
    <location>
        <begin position="21"/>
        <end position="30"/>
    </location>
</feature>
<dbReference type="CDD" id="cd00067">
    <property type="entry name" value="GAL4"/>
    <property type="match status" value="1"/>
</dbReference>
<feature type="region of interest" description="Disordered" evidence="3">
    <location>
        <begin position="136"/>
        <end position="185"/>
    </location>
</feature>
<dbReference type="InterPro" id="IPR036864">
    <property type="entry name" value="Zn2-C6_fun-type_DNA-bd_sf"/>
</dbReference>
<evidence type="ECO:0000256" key="1">
    <source>
        <dbReference type="ARBA" id="ARBA00022723"/>
    </source>
</evidence>
<dbReference type="GO" id="GO:0003677">
    <property type="term" value="F:DNA binding"/>
    <property type="evidence" value="ECO:0007669"/>
    <property type="project" value="InterPro"/>
</dbReference>
<keyword evidence="1" id="KW-0479">Metal-binding</keyword>
<dbReference type="GO" id="GO:0000981">
    <property type="term" value="F:DNA-binding transcription factor activity, RNA polymerase II-specific"/>
    <property type="evidence" value="ECO:0007669"/>
    <property type="project" value="InterPro"/>
</dbReference>
<dbReference type="InterPro" id="IPR053187">
    <property type="entry name" value="Notoamide_regulator"/>
</dbReference>
<keyword evidence="6" id="KW-1185">Reference proteome</keyword>
<dbReference type="InterPro" id="IPR007219">
    <property type="entry name" value="XnlR_reg_dom"/>
</dbReference>
<sequence>MPQRQLFALCSLPIRKVEVQSYRNGTSSSRGKGKRQPCDGNRPSCNACLRRGTECKFEAEPKETHFQALKRKHDSLQGEASSLQQVYDLLRTRPEDEALSIFHKIRDGESHASILQFVHHGDLLLQLSLTGNASPRTDGFSRDDTAASSTHSESQSPLVTIDTSSATSTQSHTRQDSLPRRESTATPFDQHLECQIVEPLLDEVRPSRWTTVSADDEMMKGLLSRYFQLQYRWGSIFHKDYFLRDMISGEQTHCSPLLVNVVLACALHATRNVINRHRYWEPAGNPDCQFFAEARKLWDVEQKSGSDRPTTVQAGLLLSFLHGLDSFDRMGWKCMVQSIEIADNLGLFDTDKRMADDPKVQHALAYTAWAAFCWQSLWCHHFFVPPLIRRPPAWPLPDPHDEPEWYGEILVRYPGIEQLYSTGHGHLLRAKADFSTTINNLSDKFFQEPNAGMTN</sequence>
<dbReference type="GO" id="GO:0006351">
    <property type="term" value="P:DNA-templated transcription"/>
    <property type="evidence" value="ECO:0007669"/>
    <property type="project" value="InterPro"/>
</dbReference>
<dbReference type="InterPro" id="IPR001138">
    <property type="entry name" value="Zn2Cys6_DnaBD"/>
</dbReference>
<feature type="region of interest" description="Disordered" evidence="3">
    <location>
        <begin position="21"/>
        <end position="43"/>
    </location>
</feature>
<dbReference type="Gene3D" id="4.10.240.10">
    <property type="entry name" value="Zn(2)-C6 fungal-type DNA-binding domain"/>
    <property type="match status" value="1"/>
</dbReference>
<feature type="domain" description="Xylanolytic transcriptional activator regulatory" evidence="4">
    <location>
        <begin position="223"/>
        <end position="388"/>
    </location>
</feature>
<keyword evidence="2" id="KW-0539">Nucleus</keyword>
<dbReference type="CDD" id="cd12148">
    <property type="entry name" value="fungal_TF_MHR"/>
    <property type="match status" value="1"/>
</dbReference>
<dbReference type="AlphaFoldDB" id="A0AA38VZU1"/>
<evidence type="ECO:0000313" key="5">
    <source>
        <dbReference type="EMBL" id="KAJ9162035.1"/>
    </source>
</evidence>
<gene>
    <name evidence="5" type="ORF">NKR19_g1615</name>
</gene>
<dbReference type="EMBL" id="JANBVN010000015">
    <property type="protein sequence ID" value="KAJ9162035.1"/>
    <property type="molecule type" value="Genomic_DNA"/>
</dbReference>
<dbReference type="GO" id="GO:0008270">
    <property type="term" value="F:zinc ion binding"/>
    <property type="evidence" value="ECO:0007669"/>
    <property type="project" value="InterPro"/>
</dbReference>
<dbReference type="PANTHER" id="PTHR47256:SF1">
    <property type="entry name" value="ZN(II)2CYS6 TRANSCRIPTION FACTOR (EUROFUNG)"/>
    <property type="match status" value="1"/>
</dbReference>
<evidence type="ECO:0000259" key="4">
    <source>
        <dbReference type="Pfam" id="PF04082"/>
    </source>
</evidence>
<dbReference type="Pfam" id="PF04082">
    <property type="entry name" value="Fungal_trans"/>
    <property type="match status" value="1"/>
</dbReference>
<organism evidence="5 6">
    <name type="scientific">Coniochaeta hoffmannii</name>
    <dbReference type="NCBI Taxonomy" id="91930"/>
    <lineage>
        <taxon>Eukaryota</taxon>
        <taxon>Fungi</taxon>
        <taxon>Dikarya</taxon>
        <taxon>Ascomycota</taxon>
        <taxon>Pezizomycotina</taxon>
        <taxon>Sordariomycetes</taxon>
        <taxon>Sordariomycetidae</taxon>
        <taxon>Coniochaetales</taxon>
        <taxon>Coniochaetaceae</taxon>
        <taxon>Coniochaeta</taxon>
    </lineage>
</organism>
<proteinExistence type="predicted"/>
<dbReference type="PANTHER" id="PTHR47256">
    <property type="entry name" value="ZN(II)2CYS6 TRANSCRIPTION FACTOR (EUROFUNG)-RELATED"/>
    <property type="match status" value="1"/>
</dbReference>
<evidence type="ECO:0000256" key="2">
    <source>
        <dbReference type="ARBA" id="ARBA00023242"/>
    </source>
</evidence>
<accession>A0AA38VZU1</accession>
<protein>
    <submittedName>
        <fullName evidence="5">C6 transcription factor</fullName>
    </submittedName>
</protein>
<name>A0AA38VZU1_9PEZI</name>
<reference evidence="5" key="1">
    <citation type="submission" date="2022-07" db="EMBL/GenBank/DDBJ databases">
        <title>Fungi with potential for degradation of polypropylene.</title>
        <authorList>
            <person name="Gostincar C."/>
        </authorList>
    </citation>
    <scope>NUCLEOTIDE SEQUENCE</scope>
    <source>
        <strain evidence="5">EXF-13287</strain>
    </source>
</reference>
<comment type="caution">
    <text evidence="5">The sequence shown here is derived from an EMBL/GenBank/DDBJ whole genome shotgun (WGS) entry which is preliminary data.</text>
</comment>
<evidence type="ECO:0000256" key="3">
    <source>
        <dbReference type="SAM" id="MobiDB-lite"/>
    </source>
</evidence>
<feature type="compositionally biased region" description="Polar residues" evidence="3">
    <location>
        <begin position="146"/>
        <end position="172"/>
    </location>
</feature>
<feature type="compositionally biased region" description="Basic and acidic residues" evidence="3">
    <location>
        <begin position="173"/>
        <end position="183"/>
    </location>
</feature>
<evidence type="ECO:0000313" key="6">
    <source>
        <dbReference type="Proteomes" id="UP001174691"/>
    </source>
</evidence>
<dbReference type="Proteomes" id="UP001174691">
    <property type="component" value="Unassembled WGS sequence"/>
</dbReference>